<evidence type="ECO:0000256" key="1">
    <source>
        <dbReference type="SAM" id="Phobius"/>
    </source>
</evidence>
<protein>
    <submittedName>
        <fullName evidence="2">Uncharacterized protein</fullName>
    </submittedName>
</protein>
<dbReference type="RefSeq" id="WP_136876257.1">
    <property type="nucleotide sequence ID" value="NZ_SWBO01000004.1"/>
</dbReference>
<organism evidence="2 3">
    <name type="scientific">Pedobacter cryotolerans</name>
    <dbReference type="NCBI Taxonomy" id="2571270"/>
    <lineage>
        <taxon>Bacteria</taxon>
        <taxon>Pseudomonadati</taxon>
        <taxon>Bacteroidota</taxon>
        <taxon>Sphingobacteriia</taxon>
        <taxon>Sphingobacteriales</taxon>
        <taxon>Sphingobacteriaceae</taxon>
        <taxon>Pedobacter</taxon>
    </lineage>
</organism>
<keyword evidence="1" id="KW-0472">Membrane</keyword>
<comment type="caution">
    <text evidence="2">The sequence shown here is derived from an EMBL/GenBank/DDBJ whole genome shotgun (WGS) entry which is preliminary data.</text>
</comment>
<reference evidence="2 3" key="1">
    <citation type="submission" date="2019-04" db="EMBL/GenBank/DDBJ databases">
        <title>Pedobacter sp. AR-2-6 sp. nov., isolated from Arctic soil.</title>
        <authorList>
            <person name="Dahal R.H."/>
            <person name="Kim D.-U."/>
        </authorList>
    </citation>
    <scope>NUCLEOTIDE SEQUENCE [LARGE SCALE GENOMIC DNA]</scope>
    <source>
        <strain evidence="2 3">AR-2-6</strain>
    </source>
</reference>
<dbReference type="EMBL" id="SWBO01000004">
    <property type="protein sequence ID" value="TKC01152.1"/>
    <property type="molecule type" value="Genomic_DNA"/>
</dbReference>
<feature type="transmembrane region" description="Helical" evidence="1">
    <location>
        <begin position="121"/>
        <end position="139"/>
    </location>
</feature>
<dbReference type="Proteomes" id="UP000310477">
    <property type="component" value="Unassembled WGS sequence"/>
</dbReference>
<keyword evidence="3" id="KW-1185">Reference proteome</keyword>
<name>A0A4U1C5F4_9SPHI</name>
<keyword evidence="1" id="KW-0812">Transmembrane</keyword>
<gene>
    <name evidence="2" type="ORF">FA045_07855</name>
</gene>
<dbReference type="OrthoDB" id="677977at2"/>
<proteinExistence type="predicted"/>
<keyword evidence="1" id="KW-1133">Transmembrane helix</keyword>
<dbReference type="AlphaFoldDB" id="A0A4U1C5F4"/>
<sequence length="145" mass="15689">MGLIKNITAGFIGSVALNLLHETLRKNATNVPHINIIGEQAINKTLSKYGTPITNPEELHNVTLKADIIANTIYYSLIGGNKNLIWPKAIFLGLSAGIGALKLPEPMGLNPEPVTRTNQTKALTVGYYLFGALVTAYVLKTFSKK</sequence>
<accession>A0A4U1C5F4</accession>
<evidence type="ECO:0000313" key="3">
    <source>
        <dbReference type="Proteomes" id="UP000310477"/>
    </source>
</evidence>
<evidence type="ECO:0000313" key="2">
    <source>
        <dbReference type="EMBL" id="TKC01152.1"/>
    </source>
</evidence>